<organism evidence="3 4">
    <name type="scientific">Cryptococcus amylolentus CBS 6039</name>
    <dbReference type="NCBI Taxonomy" id="1295533"/>
    <lineage>
        <taxon>Eukaryota</taxon>
        <taxon>Fungi</taxon>
        <taxon>Dikarya</taxon>
        <taxon>Basidiomycota</taxon>
        <taxon>Agaricomycotina</taxon>
        <taxon>Tremellomycetes</taxon>
        <taxon>Tremellales</taxon>
        <taxon>Cryptococcaceae</taxon>
        <taxon>Cryptococcus</taxon>
    </lineage>
</organism>
<reference evidence="3 4" key="1">
    <citation type="submission" date="2016-06" db="EMBL/GenBank/DDBJ databases">
        <title>Evolution of pathogenesis and genome organization in the Tremellales.</title>
        <authorList>
            <person name="Cuomo C."/>
            <person name="Litvintseva A."/>
            <person name="Heitman J."/>
            <person name="Chen Y."/>
            <person name="Sun S."/>
            <person name="Springer D."/>
            <person name="Dromer F."/>
            <person name="Young S."/>
            <person name="Zeng Q."/>
            <person name="Chapman S."/>
            <person name="Gujja S."/>
            <person name="Saif S."/>
            <person name="Birren B."/>
        </authorList>
    </citation>
    <scope>NUCLEOTIDE SEQUENCE [LARGE SCALE GENOMIC DNA]</scope>
    <source>
        <strain evidence="3 4">CBS 6039</strain>
    </source>
</reference>
<dbReference type="RefSeq" id="XP_018993539.1">
    <property type="nucleotide sequence ID" value="XM_019138103.1"/>
</dbReference>
<dbReference type="Proteomes" id="UP000094065">
    <property type="component" value="Unassembled WGS sequence"/>
</dbReference>
<dbReference type="EMBL" id="AWGJ01000006">
    <property type="protein sequence ID" value="ODN78494.1"/>
    <property type="molecule type" value="Genomic_DNA"/>
</dbReference>
<feature type="compositionally biased region" description="Acidic residues" evidence="1">
    <location>
        <begin position="119"/>
        <end position="147"/>
    </location>
</feature>
<dbReference type="RefSeq" id="XP_018993540.1">
    <property type="nucleotide sequence ID" value="XM_019138104.1"/>
</dbReference>
<proteinExistence type="predicted"/>
<feature type="signal peptide" evidence="2">
    <location>
        <begin position="1"/>
        <end position="25"/>
    </location>
</feature>
<dbReference type="GeneID" id="30155433"/>
<evidence type="ECO:0000256" key="1">
    <source>
        <dbReference type="SAM" id="MobiDB-lite"/>
    </source>
</evidence>
<dbReference type="AlphaFoldDB" id="A0A1E3HQ51"/>
<keyword evidence="2" id="KW-0732">Signal</keyword>
<gene>
    <name evidence="3" type="ORF">L202_04124</name>
</gene>
<feature type="region of interest" description="Disordered" evidence="1">
    <location>
        <begin position="76"/>
        <end position="193"/>
    </location>
</feature>
<protein>
    <submittedName>
        <fullName evidence="3">Uncharacterized protein</fullName>
    </submittedName>
</protein>
<keyword evidence="4" id="KW-1185">Reference proteome</keyword>
<evidence type="ECO:0000313" key="3">
    <source>
        <dbReference type="EMBL" id="ODN78493.1"/>
    </source>
</evidence>
<dbReference type="EMBL" id="AWGJ01000006">
    <property type="protein sequence ID" value="ODN78493.1"/>
    <property type="molecule type" value="Genomic_DNA"/>
</dbReference>
<feature type="chain" id="PRO_5009448950" evidence="2">
    <location>
        <begin position="26"/>
        <end position="374"/>
    </location>
</feature>
<comment type="caution">
    <text evidence="3">The sequence shown here is derived from an EMBL/GenBank/DDBJ whole genome shotgun (WGS) entry which is preliminary data.</text>
</comment>
<feature type="compositionally biased region" description="Basic and acidic residues" evidence="1">
    <location>
        <begin position="161"/>
        <end position="175"/>
    </location>
</feature>
<accession>A0A1E3HQ51</accession>
<dbReference type="RefSeq" id="XP_018993541.1">
    <property type="nucleotide sequence ID" value="XM_019138105.1"/>
</dbReference>
<dbReference type="EMBL" id="AWGJ01000006">
    <property type="protein sequence ID" value="ODN78495.1"/>
    <property type="molecule type" value="Genomic_DNA"/>
</dbReference>
<name>A0A1E3HQ51_9TREE</name>
<evidence type="ECO:0000313" key="4">
    <source>
        <dbReference type="Proteomes" id="UP000094065"/>
    </source>
</evidence>
<evidence type="ECO:0000256" key="2">
    <source>
        <dbReference type="SAM" id="SignalP"/>
    </source>
</evidence>
<sequence length="374" mass="40898">MRPSSTFSPPTLIFLSFFFIPSSNNLPITDMPEFSSNHHPNQASLIGWITPTLSSAASQPSYSSLTEALADRNAKRVATPSLEAHGSTAKKSRMRGDESSINPPTPETAPRHPIASTQDEPDPDSDSDDISSDEDDNGDDADSDDGQSGELGDGFASHGRRLLDEVSRQAHREPRISPGLKANPTTRRHAQAPFGGLGLRSEQQARELLLDCQPDVQGNSGAAARAVGALHAEERQELLASPEPPSGAQIRSLIDANGVYCKEHGVRLDKLEGRGEVQRRCLGVYWKVALPKGNVDSEDTDYDDIDEQDAEHQYSVHHHPPPPIRIYNGQTAKVIPSGNPMGFRARWREHVREAYCHDEANARDSLFTTTFIKS</sequence>